<sequence length="511" mass="52543">MWFHLHLIALQKGTEVPTASWPSRERGHFSVRPSLPFPADSRCEPTVTIRFHVGTFSLYQGGSKSTTRVNGSQLPCASDHSLLQGDLVELGRDVDSAYDPNLSFRVDLGSSTSPLPSFPGPYTYHASSSAPFYAWNDDLRRALDPALSSHSLGSVNAALHPAAFVLGDAVSTTSSLFPRQPEVPAPLITAHVSTSGTKRSTPSISSSTPFSPSPSSLASMGSSSCSSSVAGTLSVASTTTSIGPSSSELVSSVCSHGHSSYSPAASTPSSAVASPTSTSVLTSVLPCVMSSPSTTSLPTSAVSAPVPIGASVPTSGPCSPSPSSDSASLPCSAVATVVDSDAAAAAPATLRYGDLLDNLRGQSSPPASSMVGTNATPPSPSINPLPPSPEPVVPDVSSIDPTYREDTPRRCSPVSPTSLEVALRRLFDAWRTARSLLPPSSTPAAVTETSSSSCSSAVDRALSSVAAAWAIERRHVHENGIFSRSGAGDRHVLCPNGVLNLSVSSDQRCCS</sequence>
<evidence type="ECO:0008006" key="4">
    <source>
        <dbReference type="Google" id="ProtNLM"/>
    </source>
</evidence>
<dbReference type="Proteomes" id="UP000078113">
    <property type="component" value="Unassembled WGS sequence"/>
</dbReference>
<evidence type="ECO:0000313" key="3">
    <source>
        <dbReference type="Proteomes" id="UP000078113"/>
    </source>
</evidence>
<proteinExistence type="predicted"/>
<protein>
    <recommendedName>
        <fullName evidence="4">FHA domain-containing protein</fullName>
    </recommendedName>
</protein>
<reference evidence="2" key="2">
    <citation type="journal article" date="2019" name="IMA Fungus">
        <title>Genome sequencing and comparison of five Tilletia species to identify candidate genes for the detection of regulated species infecting wheat.</title>
        <authorList>
            <person name="Nguyen H.D.T."/>
            <person name="Sultana T."/>
            <person name="Kesanakurti P."/>
            <person name="Hambleton S."/>
        </authorList>
    </citation>
    <scope>NUCLEOTIDE SEQUENCE</scope>
    <source>
        <strain evidence="2">DAOMC 236422</strain>
    </source>
</reference>
<keyword evidence="3" id="KW-1185">Reference proteome</keyword>
<name>A0A8X7T3T8_9BASI</name>
<feature type="compositionally biased region" description="Pro residues" evidence="1">
    <location>
        <begin position="377"/>
        <end position="392"/>
    </location>
</feature>
<feature type="compositionally biased region" description="Low complexity" evidence="1">
    <location>
        <begin position="195"/>
        <end position="215"/>
    </location>
</feature>
<organism evidence="2 3">
    <name type="scientific">Tilletia walkeri</name>
    <dbReference type="NCBI Taxonomy" id="117179"/>
    <lineage>
        <taxon>Eukaryota</taxon>
        <taxon>Fungi</taxon>
        <taxon>Dikarya</taxon>
        <taxon>Basidiomycota</taxon>
        <taxon>Ustilaginomycotina</taxon>
        <taxon>Exobasidiomycetes</taxon>
        <taxon>Tilletiales</taxon>
        <taxon>Tilletiaceae</taxon>
        <taxon>Tilletia</taxon>
    </lineage>
</organism>
<dbReference type="AlphaFoldDB" id="A0A8X7T3T8"/>
<reference evidence="2" key="1">
    <citation type="submission" date="2016-04" db="EMBL/GenBank/DDBJ databases">
        <authorList>
            <person name="Nguyen H.D."/>
            <person name="Samba Siva P."/>
            <person name="Cullis J."/>
            <person name="Levesque C.A."/>
            <person name="Hambleton S."/>
        </authorList>
    </citation>
    <scope>NUCLEOTIDE SEQUENCE</scope>
    <source>
        <strain evidence="2">DAOMC 236422</strain>
    </source>
</reference>
<gene>
    <name evidence="2" type="ORF">A4X09_0g5701</name>
</gene>
<evidence type="ECO:0000256" key="1">
    <source>
        <dbReference type="SAM" id="MobiDB-lite"/>
    </source>
</evidence>
<evidence type="ECO:0000313" key="2">
    <source>
        <dbReference type="EMBL" id="KAE8266658.1"/>
    </source>
</evidence>
<comment type="caution">
    <text evidence="2">The sequence shown here is derived from an EMBL/GenBank/DDBJ whole genome shotgun (WGS) entry which is preliminary data.</text>
</comment>
<accession>A0A8X7T3T8</accession>
<feature type="compositionally biased region" description="Polar residues" evidence="1">
    <location>
        <begin position="360"/>
        <end position="376"/>
    </location>
</feature>
<dbReference type="EMBL" id="LWDG02000309">
    <property type="protein sequence ID" value="KAE8266658.1"/>
    <property type="molecule type" value="Genomic_DNA"/>
</dbReference>
<feature type="region of interest" description="Disordered" evidence="1">
    <location>
        <begin position="193"/>
        <end position="215"/>
    </location>
</feature>
<feature type="region of interest" description="Disordered" evidence="1">
    <location>
        <begin position="357"/>
        <end position="392"/>
    </location>
</feature>